<dbReference type="EMBL" id="QPJU01000002">
    <property type="protein sequence ID" value="RCX10670.1"/>
    <property type="molecule type" value="Genomic_DNA"/>
</dbReference>
<evidence type="ECO:0000256" key="6">
    <source>
        <dbReference type="ARBA" id="ARBA00023014"/>
    </source>
</evidence>
<dbReference type="GO" id="GO:0051213">
    <property type="term" value="F:dioxygenase activity"/>
    <property type="evidence" value="ECO:0007669"/>
    <property type="project" value="UniProtKB-KW"/>
</dbReference>
<gene>
    <name evidence="8" type="ORF">DFR45_10271</name>
</gene>
<sequence length="439" mass="49624">MDAAPQTLLDECIHHERDALRAVDRRIFVDEELFELEHKKIWQKIWVYVAHESQLPKPKDYLTTWIGRTPIVVNRDKNGELNAFVNICSHRGATLARTSRGSANNFVCSFHGWAFNAKGDLLSVMNEEGAGYPSDFDKAKRGLVKVRLQSYRGFLFATLNPDAEPLEDHLAESKTFIDLVVDQSPQGIEVLKGRSVYTYNGNWKLQVENGVDGYHVDTVHANYVQMIKNRARINAESKGMKVLAVGDFTRNRGGYYDLKNGHTVIWTEITNPQDRPVYAAREDIEARLGPEKAKWAVYRSRNLLVYPNMFLMDQMGTQIRVFRPISVDKTEVTIYCFGPVGEAPAERAKRIRQYEDFFNASGMATPDDLTEFNASQIGCKNYDVMRWSDMTRGAAHEVVGADADAAALGIHPGSSGARVSDEGIFVAQHQRWLELMQAE</sequence>
<dbReference type="InterPro" id="IPR036922">
    <property type="entry name" value="Rieske_2Fe-2S_sf"/>
</dbReference>
<dbReference type="InterPro" id="IPR015879">
    <property type="entry name" value="Ring_hydroxy_dOase_asu_C_dom"/>
</dbReference>
<dbReference type="RefSeq" id="WP_114482273.1">
    <property type="nucleotide sequence ID" value="NZ_QPJU01000002.1"/>
</dbReference>
<dbReference type="PROSITE" id="PS51296">
    <property type="entry name" value="RIESKE"/>
    <property type="match status" value="1"/>
</dbReference>
<dbReference type="Pfam" id="PF00848">
    <property type="entry name" value="Ring_hydroxyl_A"/>
    <property type="match status" value="1"/>
</dbReference>
<evidence type="ECO:0000256" key="3">
    <source>
        <dbReference type="ARBA" id="ARBA00022723"/>
    </source>
</evidence>
<comment type="caution">
    <text evidence="8">The sequence shown here is derived from an EMBL/GenBank/DDBJ whole genome shotgun (WGS) entry which is preliminary data.</text>
</comment>
<keyword evidence="3" id="KW-0479">Metal-binding</keyword>
<dbReference type="SUPFAM" id="SSF50022">
    <property type="entry name" value="ISP domain"/>
    <property type="match status" value="1"/>
</dbReference>
<evidence type="ECO:0000313" key="9">
    <source>
        <dbReference type="Proteomes" id="UP000252174"/>
    </source>
</evidence>
<evidence type="ECO:0000256" key="4">
    <source>
        <dbReference type="ARBA" id="ARBA00023002"/>
    </source>
</evidence>
<dbReference type="GO" id="GO:0051537">
    <property type="term" value="F:2 iron, 2 sulfur cluster binding"/>
    <property type="evidence" value="ECO:0007669"/>
    <property type="project" value="UniProtKB-KW"/>
</dbReference>
<dbReference type="GO" id="GO:0005506">
    <property type="term" value="F:iron ion binding"/>
    <property type="evidence" value="ECO:0007669"/>
    <property type="project" value="InterPro"/>
</dbReference>
<dbReference type="Proteomes" id="UP000252174">
    <property type="component" value="Unassembled WGS sequence"/>
</dbReference>
<evidence type="ECO:0000259" key="7">
    <source>
        <dbReference type="PROSITE" id="PS51296"/>
    </source>
</evidence>
<dbReference type="InterPro" id="IPR001663">
    <property type="entry name" value="Rng_hydr_dOase-A"/>
</dbReference>
<dbReference type="SUPFAM" id="SSF55961">
    <property type="entry name" value="Bet v1-like"/>
    <property type="match status" value="1"/>
</dbReference>
<organism evidence="8 9">
    <name type="scientific">Extensimonas vulgaris</name>
    <dbReference type="NCBI Taxonomy" id="1031594"/>
    <lineage>
        <taxon>Bacteria</taxon>
        <taxon>Pseudomonadati</taxon>
        <taxon>Pseudomonadota</taxon>
        <taxon>Betaproteobacteria</taxon>
        <taxon>Burkholderiales</taxon>
        <taxon>Comamonadaceae</taxon>
        <taxon>Extensimonas</taxon>
    </lineage>
</organism>
<accession>A0A369AMR1</accession>
<dbReference type="Gene3D" id="3.90.380.10">
    <property type="entry name" value="Naphthalene 1,2-dioxygenase Alpha Subunit, Chain A, domain 1"/>
    <property type="match status" value="1"/>
</dbReference>
<dbReference type="PRINTS" id="PR00090">
    <property type="entry name" value="RNGDIOXGNASE"/>
</dbReference>
<comment type="similarity">
    <text evidence="1">Belongs to the bacterial ring-hydroxylating dioxygenase alpha subunit family.</text>
</comment>
<proteinExistence type="inferred from homology"/>
<dbReference type="Gene3D" id="2.102.10.10">
    <property type="entry name" value="Rieske [2Fe-2S] iron-sulphur domain"/>
    <property type="match status" value="1"/>
</dbReference>
<dbReference type="Pfam" id="PF00355">
    <property type="entry name" value="Rieske"/>
    <property type="match status" value="1"/>
</dbReference>
<dbReference type="AlphaFoldDB" id="A0A369AMR1"/>
<keyword evidence="5" id="KW-0408">Iron</keyword>
<evidence type="ECO:0000256" key="5">
    <source>
        <dbReference type="ARBA" id="ARBA00023004"/>
    </source>
</evidence>
<dbReference type="PANTHER" id="PTHR43756">
    <property type="entry name" value="CHOLINE MONOOXYGENASE, CHLOROPLASTIC"/>
    <property type="match status" value="1"/>
</dbReference>
<dbReference type="InterPro" id="IPR017941">
    <property type="entry name" value="Rieske_2Fe-2S"/>
</dbReference>
<name>A0A369AMR1_9BURK</name>
<keyword evidence="2" id="KW-0001">2Fe-2S</keyword>
<protein>
    <submittedName>
        <fullName evidence="8">Benzoate 1,2-dioxygenase alpha subunit</fullName>
    </submittedName>
</protein>
<dbReference type="CDD" id="cd08879">
    <property type="entry name" value="RHO_alpha_C_AntDO-like"/>
    <property type="match status" value="1"/>
</dbReference>
<keyword evidence="8" id="KW-0223">Dioxygenase</keyword>
<reference evidence="8 9" key="1">
    <citation type="submission" date="2018-07" db="EMBL/GenBank/DDBJ databases">
        <title>Genomic Encyclopedia of Type Strains, Phase IV (KMG-IV): sequencing the most valuable type-strain genomes for metagenomic binning, comparative biology and taxonomic classification.</title>
        <authorList>
            <person name="Goeker M."/>
        </authorList>
    </citation>
    <scope>NUCLEOTIDE SEQUENCE [LARGE SCALE GENOMIC DNA]</scope>
    <source>
        <strain evidence="8 9">DSM 100911</strain>
    </source>
</reference>
<dbReference type="OrthoDB" id="9790995at2"/>
<keyword evidence="4" id="KW-0560">Oxidoreductase</keyword>
<keyword evidence="6" id="KW-0411">Iron-sulfur</keyword>
<evidence type="ECO:0000256" key="1">
    <source>
        <dbReference type="ARBA" id="ARBA00008751"/>
    </source>
</evidence>
<feature type="domain" description="Rieske" evidence="7">
    <location>
        <begin position="47"/>
        <end position="157"/>
    </location>
</feature>
<keyword evidence="9" id="KW-1185">Reference proteome</keyword>
<dbReference type="PANTHER" id="PTHR43756:SF1">
    <property type="entry name" value="3-PHENYLPROPIONATE_CINNAMIC ACID DIOXYGENASE SUBUNIT ALPHA"/>
    <property type="match status" value="1"/>
</dbReference>
<evidence type="ECO:0000256" key="2">
    <source>
        <dbReference type="ARBA" id="ARBA00022714"/>
    </source>
</evidence>
<evidence type="ECO:0000313" key="8">
    <source>
        <dbReference type="EMBL" id="RCX10670.1"/>
    </source>
</evidence>